<keyword evidence="3 7" id="KW-0813">Transport</keyword>
<dbReference type="Proteomes" id="UP000278440">
    <property type="component" value="Unassembled WGS sequence"/>
</dbReference>
<feature type="transmembrane region" description="Helical" evidence="9">
    <location>
        <begin position="104"/>
        <end position="127"/>
    </location>
</feature>
<feature type="transmembrane region" description="Helical" evidence="9">
    <location>
        <begin position="409"/>
        <end position="428"/>
    </location>
</feature>
<keyword evidence="4 9" id="KW-0812">Transmembrane</keyword>
<dbReference type="GO" id="GO:0005886">
    <property type="term" value="C:plasma membrane"/>
    <property type="evidence" value="ECO:0007669"/>
    <property type="project" value="TreeGrafter"/>
</dbReference>
<evidence type="ECO:0000313" key="10">
    <source>
        <dbReference type="EMBL" id="MBB2987886.1"/>
    </source>
</evidence>
<evidence type="ECO:0000256" key="8">
    <source>
        <dbReference type="SAM" id="MobiDB-lite"/>
    </source>
</evidence>
<dbReference type="OrthoDB" id="9809167at2"/>
<evidence type="ECO:0000256" key="2">
    <source>
        <dbReference type="ARBA" id="ARBA00008974"/>
    </source>
</evidence>
<feature type="transmembrane region" description="Helical" evidence="9">
    <location>
        <begin position="336"/>
        <end position="354"/>
    </location>
</feature>
<dbReference type="Pfam" id="PF02133">
    <property type="entry name" value="Transp_cyt_pur"/>
    <property type="match status" value="1"/>
</dbReference>
<dbReference type="Proteomes" id="UP000590811">
    <property type="component" value="Unassembled WGS sequence"/>
</dbReference>
<gene>
    <name evidence="11" type="ORF">DFJ68_3478</name>
    <name evidence="10" type="ORF">FHW14_003075</name>
</gene>
<feature type="transmembrane region" description="Helical" evidence="9">
    <location>
        <begin position="256"/>
        <end position="278"/>
    </location>
</feature>
<organism evidence="11 12">
    <name type="scientific">Terracoccus luteus</name>
    <dbReference type="NCBI Taxonomy" id="53356"/>
    <lineage>
        <taxon>Bacteria</taxon>
        <taxon>Bacillati</taxon>
        <taxon>Actinomycetota</taxon>
        <taxon>Actinomycetes</taxon>
        <taxon>Micrococcales</taxon>
        <taxon>Intrasporangiaceae</taxon>
        <taxon>Terracoccus</taxon>
    </lineage>
</organism>
<evidence type="ECO:0000256" key="7">
    <source>
        <dbReference type="PIRNR" id="PIRNR002744"/>
    </source>
</evidence>
<dbReference type="PIRSF" id="PIRSF002744">
    <property type="entry name" value="Pur-cyt_permease"/>
    <property type="match status" value="1"/>
</dbReference>
<reference evidence="10 13" key="2">
    <citation type="submission" date="2020-08" db="EMBL/GenBank/DDBJ databases">
        <title>Genomic Encyclopedia of Type Strains, Phase IV (KMG-V): Genome sequencing to study the core and pangenomes of soil and plant-associated prokaryotes.</title>
        <authorList>
            <person name="Whitman W."/>
        </authorList>
    </citation>
    <scope>NUCLEOTIDE SEQUENCE [LARGE SCALE GENOMIC DNA]</scope>
    <source>
        <strain evidence="10 13">B3ACCR2</strain>
    </source>
</reference>
<evidence type="ECO:0000256" key="9">
    <source>
        <dbReference type="SAM" id="Phobius"/>
    </source>
</evidence>
<accession>A0A495Y2M4</accession>
<evidence type="ECO:0000256" key="5">
    <source>
        <dbReference type="ARBA" id="ARBA00022989"/>
    </source>
</evidence>
<evidence type="ECO:0000256" key="6">
    <source>
        <dbReference type="ARBA" id="ARBA00023136"/>
    </source>
</evidence>
<evidence type="ECO:0000256" key="3">
    <source>
        <dbReference type="ARBA" id="ARBA00022448"/>
    </source>
</evidence>
<feature type="compositionally biased region" description="Low complexity" evidence="8">
    <location>
        <begin position="505"/>
        <end position="527"/>
    </location>
</feature>
<dbReference type="InterPro" id="IPR001248">
    <property type="entry name" value="Pur-cyt_permease"/>
</dbReference>
<dbReference type="EMBL" id="JACHVT010000007">
    <property type="protein sequence ID" value="MBB2987886.1"/>
    <property type="molecule type" value="Genomic_DNA"/>
</dbReference>
<dbReference type="GO" id="GO:0022857">
    <property type="term" value="F:transmembrane transporter activity"/>
    <property type="evidence" value="ECO:0007669"/>
    <property type="project" value="InterPro"/>
</dbReference>
<evidence type="ECO:0000256" key="4">
    <source>
        <dbReference type="ARBA" id="ARBA00022692"/>
    </source>
</evidence>
<dbReference type="CDD" id="cd11484">
    <property type="entry name" value="SLC-NCS1sbd_CobB-like"/>
    <property type="match status" value="1"/>
</dbReference>
<dbReference type="PANTHER" id="PTHR31806:SF1">
    <property type="entry name" value="PURINE-CYTOSINE PERMEASE FCY2-RELATED"/>
    <property type="match status" value="1"/>
</dbReference>
<keyword evidence="12" id="KW-1185">Reference proteome</keyword>
<feature type="transmembrane region" description="Helical" evidence="9">
    <location>
        <begin position="147"/>
        <end position="166"/>
    </location>
</feature>
<dbReference type="RefSeq" id="WP_121035490.1">
    <property type="nucleotide sequence ID" value="NZ_JACHVT010000007.1"/>
</dbReference>
<proteinExistence type="inferred from homology"/>
<dbReference type="AlphaFoldDB" id="A0A495Y2M4"/>
<dbReference type="Gene3D" id="1.10.4160.10">
    <property type="entry name" value="Hydantoin permease"/>
    <property type="match status" value="1"/>
</dbReference>
<reference evidence="11 12" key="1">
    <citation type="submission" date="2018-10" db="EMBL/GenBank/DDBJ databases">
        <title>Sequencing the genomes of 1000 actinobacteria strains.</title>
        <authorList>
            <person name="Klenk H.-P."/>
        </authorList>
    </citation>
    <scope>NUCLEOTIDE SEQUENCE [LARGE SCALE GENOMIC DNA]</scope>
    <source>
        <strain evidence="11 12">DSM 44267</strain>
    </source>
</reference>
<feature type="transmembrane region" description="Helical" evidence="9">
    <location>
        <begin position="178"/>
        <end position="198"/>
    </location>
</feature>
<comment type="similarity">
    <text evidence="2 7">Belongs to the purine-cytosine permease (2.A.39) family.</text>
</comment>
<evidence type="ECO:0000256" key="1">
    <source>
        <dbReference type="ARBA" id="ARBA00004141"/>
    </source>
</evidence>
<evidence type="ECO:0000313" key="13">
    <source>
        <dbReference type="Proteomes" id="UP000590811"/>
    </source>
</evidence>
<feature type="transmembrane region" description="Helical" evidence="9">
    <location>
        <begin position="33"/>
        <end position="57"/>
    </location>
</feature>
<keyword evidence="6 7" id="KW-0472">Membrane</keyword>
<feature type="transmembrane region" description="Helical" evidence="9">
    <location>
        <begin position="298"/>
        <end position="324"/>
    </location>
</feature>
<evidence type="ECO:0000313" key="12">
    <source>
        <dbReference type="Proteomes" id="UP000278440"/>
    </source>
</evidence>
<feature type="transmembrane region" description="Helical" evidence="9">
    <location>
        <begin position="448"/>
        <end position="464"/>
    </location>
</feature>
<protein>
    <submittedName>
        <fullName evidence="11">Toxin CptA</fullName>
    </submittedName>
</protein>
<comment type="subcellular location">
    <subcellularLocation>
        <location evidence="1">Membrane</location>
        <topology evidence="1">Multi-pass membrane protein</topology>
    </subcellularLocation>
</comment>
<feature type="transmembrane region" description="Helical" evidence="9">
    <location>
        <begin position="366"/>
        <end position="388"/>
    </location>
</feature>
<feature type="transmembrane region" description="Helical" evidence="9">
    <location>
        <begin position="63"/>
        <end position="83"/>
    </location>
</feature>
<feature type="region of interest" description="Disordered" evidence="8">
    <location>
        <begin position="483"/>
        <end position="533"/>
    </location>
</feature>
<feature type="transmembrane region" description="Helical" evidence="9">
    <location>
        <begin position="218"/>
        <end position="244"/>
    </location>
</feature>
<name>A0A495Y2M4_9MICO</name>
<sequence>MSSANQSHTVFEVEQVLQPVPDEARTNDVSGQFWIWCGANIAPINWILGALGIGLGLGLRDTLIVLVLGNLIGMALFGLFVLMGQRTGVTGMVLSRAAFGRRGAYVPAGIQATLAVGWCAVNTWIILDLVMALLGKVGLVDPAAENHLAKILVATVIMGTQVAISWRGYRTIAAFERWTVPPTIVVLVAMSVVAWFFLDVDWGYAGPAGQVLTGSERIVVMSGVMTAIGIGWGITWFTYAADYSRFVSRAMPRRKLYAASVLGQFVPVVWLGVLGATLATKNGSVDPGALIVDNFGALAIPVLLLVVHGPIATNILNIYTFSVAAQALDVKIKRNTLSLVVGAFAMVAVVFFIYAGDLAAVLDTWLIGIVAWIAAWAGIMLVHYFRFARRDIDAQVLFDPVGSRRLPDVNWATMFSFVVGIVATWMFLYGLVPPLQGFAARALGGLDLSWLAGGLTSAAVYAVVGRRPFERYAALRRAESRVDGAVPAPSPDAGSLTPAAQSDLAAASSTAPSSATSSTAHTSSTPAEIGADS</sequence>
<keyword evidence="5 9" id="KW-1133">Transmembrane helix</keyword>
<dbReference type="InterPro" id="IPR026030">
    <property type="entry name" value="Pur-cyt_permease_Fcy2/21/22"/>
</dbReference>
<dbReference type="PANTHER" id="PTHR31806">
    <property type="entry name" value="PURINE-CYTOSINE PERMEASE FCY2-RELATED"/>
    <property type="match status" value="1"/>
</dbReference>
<comment type="caution">
    <text evidence="11">The sequence shown here is derived from an EMBL/GenBank/DDBJ whole genome shotgun (WGS) entry which is preliminary data.</text>
</comment>
<evidence type="ECO:0000313" key="11">
    <source>
        <dbReference type="EMBL" id="RKT79999.1"/>
    </source>
</evidence>
<dbReference type="EMBL" id="RBXT01000001">
    <property type="protein sequence ID" value="RKT79999.1"/>
    <property type="molecule type" value="Genomic_DNA"/>
</dbReference>